<name>A0AC34GRD6_9BILA</name>
<accession>A0AC34GRD6</accession>
<evidence type="ECO:0000313" key="2">
    <source>
        <dbReference type="WBParaSite" id="ES5_v2.g7137.t1"/>
    </source>
</evidence>
<proteinExistence type="predicted"/>
<reference evidence="2" key="1">
    <citation type="submission" date="2022-11" db="UniProtKB">
        <authorList>
            <consortium name="WormBaseParasite"/>
        </authorList>
    </citation>
    <scope>IDENTIFICATION</scope>
</reference>
<protein>
    <submittedName>
        <fullName evidence="2">NADP-dependent oxidoreductase domain-containing protein</fullName>
    </submittedName>
</protein>
<sequence>MVVDVGSVPLSNGNKLPLLGLGTWLATDEKELDTALRAALDVGYRYIDTAEIYRNEHVIGATVEEYIKNGKFKREDIFITTKLPMYGHGDPEKYIKQSLEKLRTDYIDLYLIHAPIPFENDGQNQMKRDEKGNAIPALIPYIETWKVLEKYYNDGKLKAIGISNFNEKQIQELYDQATVKPQNLQVECHILFPQKELFEFCKKLNITFTAYAPIGSPGRKAIQKGESFVDESPMEHPLTKKLAEKYKKSPAQILIRQIMQRGMSVIPKSTNENRVKENFNVLDFKFTDEEMAEFDAIKQNTRLFLFDFGKNHPWHPWKDDLKKHNLI</sequence>
<dbReference type="WBParaSite" id="ES5_v2.g7137.t1">
    <property type="protein sequence ID" value="ES5_v2.g7137.t1"/>
    <property type="gene ID" value="ES5_v2.g7137"/>
</dbReference>
<dbReference type="Proteomes" id="UP000887579">
    <property type="component" value="Unplaced"/>
</dbReference>
<organism evidence="1 2">
    <name type="scientific">Panagrolaimus sp. ES5</name>
    <dbReference type="NCBI Taxonomy" id="591445"/>
    <lineage>
        <taxon>Eukaryota</taxon>
        <taxon>Metazoa</taxon>
        <taxon>Ecdysozoa</taxon>
        <taxon>Nematoda</taxon>
        <taxon>Chromadorea</taxon>
        <taxon>Rhabditida</taxon>
        <taxon>Tylenchina</taxon>
        <taxon>Panagrolaimomorpha</taxon>
        <taxon>Panagrolaimoidea</taxon>
        <taxon>Panagrolaimidae</taxon>
        <taxon>Panagrolaimus</taxon>
    </lineage>
</organism>
<evidence type="ECO:0000313" key="1">
    <source>
        <dbReference type="Proteomes" id="UP000887579"/>
    </source>
</evidence>